<evidence type="ECO:0000313" key="1">
    <source>
        <dbReference type="EMBL" id="KAK2167871.1"/>
    </source>
</evidence>
<organism evidence="1 2">
    <name type="scientific">Paralvinella palmiformis</name>
    <dbReference type="NCBI Taxonomy" id="53620"/>
    <lineage>
        <taxon>Eukaryota</taxon>
        <taxon>Metazoa</taxon>
        <taxon>Spiralia</taxon>
        <taxon>Lophotrochozoa</taxon>
        <taxon>Annelida</taxon>
        <taxon>Polychaeta</taxon>
        <taxon>Sedentaria</taxon>
        <taxon>Canalipalpata</taxon>
        <taxon>Terebellida</taxon>
        <taxon>Terebelliformia</taxon>
        <taxon>Alvinellidae</taxon>
        <taxon>Paralvinella</taxon>
    </lineage>
</organism>
<dbReference type="SUPFAM" id="SSF56219">
    <property type="entry name" value="DNase I-like"/>
    <property type="match status" value="1"/>
</dbReference>
<keyword evidence="2" id="KW-1185">Reference proteome</keyword>
<name>A0AAD9KB14_9ANNE</name>
<dbReference type="Gene3D" id="3.60.10.10">
    <property type="entry name" value="Endonuclease/exonuclease/phosphatase"/>
    <property type="match status" value="1"/>
</dbReference>
<dbReference type="InterPro" id="IPR036691">
    <property type="entry name" value="Endo/exonu/phosph_ase_sf"/>
</dbReference>
<sequence length="158" mass="18124">MEPFPMMIVGDMNADLQRHAQLSRYWYRQHPYNKHSYILYDFFSNNELKASNFNFDQDGSYTCFNATSHSCIDHVFASSCTGDIIKRCSILSDLPTNVSDHYPLLTTAELHIQSNIKHGNNISTVPNYPRLNWPDNEVCASYSRYLIDCAKSLPTSTV</sequence>
<proteinExistence type="predicted"/>
<dbReference type="AlphaFoldDB" id="A0AAD9KB14"/>
<evidence type="ECO:0008006" key="3">
    <source>
        <dbReference type="Google" id="ProtNLM"/>
    </source>
</evidence>
<accession>A0AAD9KB14</accession>
<reference evidence="1" key="1">
    <citation type="journal article" date="2023" name="Mol. Biol. Evol.">
        <title>Third-Generation Sequencing Reveals the Adaptive Role of the Epigenome in Three Deep-Sea Polychaetes.</title>
        <authorList>
            <person name="Perez M."/>
            <person name="Aroh O."/>
            <person name="Sun Y."/>
            <person name="Lan Y."/>
            <person name="Juniper S.K."/>
            <person name="Young C.R."/>
            <person name="Angers B."/>
            <person name="Qian P.Y."/>
        </authorList>
    </citation>
    <scope>NUCLEOTIDE SEQUENCE</scope>
    <source>
        <strain evidence="1">P08H-3</strain>
    </source>
</reference>
<gene>
    <name evidence="1" type="ORF">LSH36_23g10052</name>
</gene>
<dbReference type="EMBL" id="JAODUP010000023">
    <property type="protein sequence ID" value="KAK2167871.1"/>
    <property type="molecule type" value="Genomic_DNA"/>
</dbReference>
<dbReference type="Proteomes" id="UP001208570">
    <property type="component" value="Unassembled WGS sequence"/>
</dbReference>
<protein>
    <recommendedName>
        <fullName evidence="3">Endonuclease/exonuclease/phosphatase domain-containing protein</fullName>
    </recommendedName>
</protein>
<comment type="caution">
    <text evidence="1">The sequence shown here is derived from an EMBL/GenBank/DDBJ whole genome shotgun (WGS) entry which is preliminary data.</text>
</comment>
<evidence type="ECO:0000313" key="2">
    <source>
        <dbReference type="Proteomes" id="UP001208570"/>
    </source>
</evidence>